<dbReference type="Pfam" id="PF04849">
    <property type="entry name" value="HAP1_N"/>
    <property type="match status" value="1"/>
</dbReference>
<dbReference type="AlphaFoldDB" id="A0A673K8T9"/>
<evidence type="ECO:0000256" key="4">
    <source>
        <dbReference type="ARBA" id="ARBA00023128"/>
    </source>
</evidence>
<dbReference type="GO" id="GO:0048311">
    <property type="term" value="P:mitochondrion distribution"/>
    <property type="evidence" value="ECO:0007669"/>
    <property type="project" value="TreeGrafter"/>
</dbReference>
<evidence type="ECO:0000259" key="7">
    <source>
        <dbReference type="SMART" id="SM01424"/>
    </source>
</evidence>
<protein>
    <submittedName>
        <fullName evidence="8">Trafficking kinesin-binding protein 1-like</fullName>
    </submittedName>
</protein>
<dbReference type="GO" id="GO:0050811">
    <property type="term" value="F:GABA receptor binding"/>
    <property type="evidence" value="ECO:0007669"/>
    <property type="project" value="TreeGrafter"/>
</dbReference>
<evidence type="ECO:0000256" key="5">
    <source>
        <dbReference type="SAM" id="Coils"/>
    </source>
</evidence>
<keyword evidence="4" id="KW-0496">Mitochondrion</keyword>
<dbReference type="SMART" id="SM01423">
    <property type="entry name" value="Milton"/>
    <property type="match status" value="1"/>
</dbReference>
<dbReference type="GO" id="GO:0047496">
    <property type="term" value="P:vesicle transport along microtubule"/>
    <property type="evidence" value="ECO:0007669"/>
    <property type="project" value="TreeGrafter"/>
</dbReference>
<evidence type="ECO:0000256" key="2">
    <source>
        <dbReference type="ARBA" id="ARBA00007007"/>
    </source>
</evidence>
<evidence type="ECO:0000313" key="9">
    <source>
        <dbReference type="Proteomes" id="UP000472270"/>
    </source>
</evidence>
<evidence type="ECO:0000256" key="1">
    <source>
        <dbReference type="ARBA" id="ARBA00004173"/>
    </source>
</evidence>
<dbReference type="GO" id="GO:1904115">
    <property type="term" value="C:axon cytoplasm"/>
    <property type="evidence" value="ECO:0007669"/>
    <property type="project" value="GOC"/>
</dbReference>
<proteinExistence type="inferred from homology"/>
<dbReference type="GO" id="GO:0031410">
    <property type="term" value="C:cytoplasmic vesicle"/>
    <property type="evidence" value="ECO:0007669"/>
    <property type="project" value="TreeGrafter"/>
</dbReference>
<organism evidence="8 9">
    <name type="scientific">Sinocyclocheilus rhinocerous</name>
    <dbReference type="NCBI Taxonomy" id="307959"/>
    <lineage>
        <taxon>Eukaryota</taxon>
        <taxon>Metazoa</taxon>
        <taxon>Chordata</taxon>
        <taxon>Craniata</taxon>
        <taxon>Vertebrata</taxon>
        <taxon>Euteleostomi</taxon>
        <taxon>Actinopterygii</taxon>
        <taxon>Neopterygii</taxon>
        <taxon>Teleostei</taxon>
        <taxon>Ostariophysi</taxon>
        <taxon>Cypriniformes</taxon>
        <taxon>Cyprinidae</taxon>
        <taxon>Cyprininae</taxon>
        <taxon>Sinocyclocheilus</taxon>
    </lineage>
</organism>
<dbReference type="GO" id="GO:0022008">
    <property type="term" value="P:neurogenesis"/>
    <property type="evidence" value="ECO:0007669"/>
    <property type="project" value="TreeGrafter"/>
</dbReference>
<keyword evidence="9" id="KW-1185">Reference proteome</keyword>
<dbReference type="InterPro" id="IPR022154">
    <property type="entry name" value="TRAK1/2_C"/>
</dbReference>
<reference evidence="8" key="1">
    <citation type="submission" date="2025-08" db="UniProtKB">
        <authorList>
            <consortium name="Ensembl"/>
        </authorList>
    </citation>
    <scope>IDENTIFICATION</scope>
</reference>
<reference evidence="8" key="2">
    <citation type="submission" date="2025-09" db="UniProtKB">
        <authorList>
            <consortium name="Ensembl"/>
        </authorList>
    </citation>
    <scope>IDENTIFICATION</scope>
</reference>
<dbReference type="Ensembl" id="ENSSRHT00000062499.1">
    <property type="protein sequence ID" value="ENSSRHP00000060815.1"/>
    <property type="gene ID" value="ENSSRHG00000030399.1"/>
</dbReference>
<evidence type="ECO:0000313" key="8">
    <source>
        <dbReference type="Ensembl" id="ENSSRHP00000060815.1"/>
    </source>
</evidence>
<gene>
    <name evidence="8" type="primary">LOC107710336</name>
</gene>
<name>A0A673K8T9_9TELE</name>
<evidence type="ECO:0000259" key="6">
    <source>
        <dbReference type="SMART" id="SM01423"/>
    </source>
</evidence>
<dbReference type="GO" id="GO:0030425">
    <property type="term" value="C:dendrite"/>
    <property type="evidence" value="ECO:0007669"/>
    <property type="project" value="TreeGrafter"/>
</dbReference>
<dbReference type="PANTHER" id="PTHR15751">
    <property type="entry name" value="TRAFFICKING KINESIN-BINDING PROTEIN"/>
    <property type="match status" value="1"/>
</dbReference>
<dbReference type="GO" id="GO:0008333">
    <property type="term" value="P:endosome to lysosome transport"/>
    <property type="evidence" value="ECO:0007669"/>
    <property type="project" value="TreeGrafter"/>
</dbReference>
<feature type="coiled-coil region" evidence="5">
    <location>
        <begin position="170"/>
        <end position="313"/>
    </location>
</feature>
<dbReference type="GO" id="GO:0005739">
    <property type="term" value="C:mitochondrion"/>
    <property type="evidence" value="ECO:0007669"/>
    <property type="project" value="UniProtKB-SubCell"/>
</dbReference>
<sequence length="530" mass="61197">LDSALVLNTLPEVEIISLLEEQLPVYRLRADCVYGYEHDDWIHTPLISPDTRIDLTSEQIEETLNYFLLCAERVGQMTKTYNDIDAVTRLLEEKERDLELSARIGQSLLKKNRVLSEHNEYLEEQVGTIREEVAQLHHELNLKDELLQFYTNAVEESEEGSGSPTSGSSLDILQQKLRDLEEENLSLRSEASQLKSETESYEEKEQQLVNDCVRELRQSSIQISSIAEELAKKTEDASRQQEEITHLLSQIVDLQKKAKTFAVENEELSQHLTAAKDAQRQLTSELQELEEKYSECIEMLHEAQEELKNLRNRSVSAGTPRRYHPLGLFPMDSLAAEIEGTMRKELSLENPDNEEQRVRHKRVFETVKNINQSVRQRSANSATNIPGSNQTLSSLIIRLTLFSDCSVDAPEKRSGSEELKLALRRLSLRRQNCLSERLFFEGERERRNRQPADSVDYSNRLVHSESIMSLGAWASRPYLPDKLQIVKPLEGDRNTQNIYPKTFLRYRSRPRPPTMILFNSLWGLMHPRKH</sequence>
<comment type="subcellular location">
    <subcellularLocation>
        <location evidence="1">Mitochondrion</location>
    </subcellularLocation>
</comment>
<dbReference type="GO" id="GO:0017022">
    <property type="term" value="F:myosin binding"/>
    <property type="evidence" value="ECO:0007669"/>
    <property type="project" value="TreeGrafter"/>
</dbReference>
<evidence type="ECO:0000256" key="3">
    <source>
        <dbReference type="ARBA" id="ARBA00023054"/>
    </source>
</evidence>
<comment type="similarity">
    <text evidence="2">Belongs to the milton family.</text>
</comment>
<dbReference type="InterPro" id="IPR051946">
    <property type="entry name" value="Intracell_Traff-Reg"/>
</dbReference>
<dbReference type="GO" id="GO:0098957">
    <property type="term" value="P:anterograde axonal transport of mitochondrion"/>
    <property type="evidence" value="ECO:0007669"/>
    <property type="project" value="TreeGrafter"/>
</dbReference>
<dbReference type="GO" id="GO:0006605">
    <property type="term" value="P:protein targeting"/>
    <property type="evidence" value="ECO:0007669"/>
    <property type="project" value="TreeGrafter"/>
</dbReference>
<dbReference type="Proteomes" id="UP000472270">
    <property type="component" value="Unassembled WGS sequence"/>
</dbReference>
<dbReference type="InterPro" id="IPR006933">
    <property type="entry name" value="HAP1_N"/>
</dbReference>
<dbReference type="SMART" id="SM01424">
    <property type="entry name" value="HAP1_N"/>
    <property type="match status" value="1"/>
</dbReference>
<dbReference type="PANTHER" id="PTHR15751:SF11">
    <property type="entry name" value="TRAFFICKING KINESIN-BINDING PROTEIN 1"/>
    <property type="match status" value="1"/>
</dbReference>
<feature type="domain" description="Trafficking kinesin-binding protein C-terminal" evidence="6">
    <location>
        <begin position="375"/>
        <end position="492"/>
    </location>
</feature>
<dbReference type="Pfam" id="PF12448">
    <property type="entry name" value="Milton"/>
    <property type="match status" value="1"/>
</dbReference>
<keyword evidence="3 5" id="KW-0175">Coiled coil</keyword>
<accession>A0A673K8T9</accession>
<feature type="domain" description="HAP1 N-terminal" evidence="7">
    <location>
        <begin position="20"/>
        <end position="313"/>
    </location>
</feature>